<organism evidence="1 2">
    <name type="scientific">Brachyspira catarrhinii</name>
    <dbReference type="NCBI Taxonomy" id="2528966"/>
    <lineage>
        <taxon>Bacteria</taxon>
        <taxon>Pseudomonadati</taxon>
        <taxon>Spirochaetota</taxon>
        <taxon>Spirochaetia</taxon>
        <taxon>Brachyspirales</taxon>
        <taxon>Brachyspiraceae</taxon>
        <taxon>Brachyspira</taxon>
    </lineage>
</organism>
<evidence type="ECO:0000313" key="1">
    <source>
        <dbReference type="EMBL" id="TKZ15480.1"/>
    </source>
</evidence>
<accession>A0ABY2TLI3</accession>
<reference evidence="1 2" key="1">
    <citation type="journal article" date="2019" name="Anaerobe">
        <title>Brachyspira catarrhinii sp. nov., an anaerobic intestinal spirochaete isolated from vervet monkeys may have been misidentified as Brachyspira aalborgi in previous studies.</title>
        <authorList>
            <person name="Phillips N.D."/>
            <person name="La T."/>
            <person name="Hampson D.J."/>
        </authorList>
    </citation>
    <scope>NUCLEOTIDE SEQUENCE [LARGE SCALE GENOMIC DNA]</scope>
    <source>
        <strain evidence="1 2">Z12</strain>
    </source>
</reference>
<dbReference type="RefSeq" id="WP_137999520.1">
    <property type="nucleotide sequence ID" value="NZ_SJDU01000947.1"/>
</dbReference>
<dbReference type="Pfam" id="PF03382">
    <property type="entry name" value="DUF285"/>
    <property type="match status" value="1"/>
</dbReference>
<gene>
    <name evidence="1" type="ORF">EZH24_13875</name>
</gene>
<feature type="non-terminal residue" evidence="1">
    <location>
        <position position="1"/>
    </location>
</feature>
<dbReference type="InterPro" id="IPR005046">
    <property type="entry name" value="DUF285"/>
</dbReference>
<evidence type="ECO:0000313" key="2">
    <source>
        <dbReference type="Proteomes" id="UP000310168"/>
    </source>
</evidence>
<sequence>TEDENINLGSIDTSLITDMSSLFKESSRKKFNGIETWDTSNVTDMHDIFFNCRKFNNDISKWNVSNVENMSCMFLGA</sequence>
<feature type="non-terminal residue" evidence="1">
    <location>
        <position position="77"/>
    </location>
</feature>
<name>A0ABY2TLI3_9SPIR</name>
<dbReference type="EMBL" id="SJDU01000947">
    <property type="protein sequence ID" value="TKZ15480.1"/>
    <property type="molecule type" value="Genomic_DNA"/>
</dbReference>
<comment type="caution">
    <text evidence="1">The sequence shown here is derived from an EMBL/GenBank/DDBJ whole genome shotgun (WGS) entry which is preliminary data.</text>
</comment>
<dbReference type="NCBIfam" id="TIGR02167">
    <property type="entry name" value="Liste_lipo_26"/>
    <property type="match status" value="2"/>
</dbReference>
<dbReference type="Proteomes" id="UP000310168">
    <property type="component" value="Unassembled WGS sequence"/>
</dbReference>
<protein>
    <submittedName>
        <fullName evidence="1">BspA family leucine-rich repeat surface protein</fullName>
    </submittedName>
</protein>
<keyword evidence="2" id="KW-1185">Reference proteome</keyword>
<proteinExistence type="predicted"/>
<dbReference type="InterPro" id="IPR011889">
    <property type="entry name" value="Liste_lipo_26"/>
</dbReference>